<reference evidence="1" key="1">
    <citation type="submission" date="2022-12" db="EMBL/GenBank/DDBJ databases">
        <authorList>
            <person name="Petersen C."/>
        </authorList>
    </citation>
    <scope>NUCLEOTIDE SEQUENCE</scope>
    <source>
        <strain evidence="1">IBT 29677</strain>
    </source>
</reference>
<comment type="caution">
    <text evidence="1">The sequence shown here is derived from an EMBL/GenBank/DDBJ whole genome shotgun (WGS) entry which is preliminary data.</text>
</comment>
<dbReference type="GeneID" id="81375673"/>
<gene>
    <name evidence="1" type="ORF">N7509_012056</name>
</gene>
<sequence>MMRCYFTVNSNDDTLAGYRWGVMRVNRCMAALLANGWGHKSWEIFLLAQFARFAAFEMRSYQRILEHLGNAGVPIKEEG</sequence>
<evidence type="ECO:0000313" key="2">
    <source>
        <dbReference type="Proteomes" id="UP001147747"/>
    </source>
</evidence>
<dbReference type="EMBL" id="JAPZBU010000011">
    <property type="protein sequence ID" value="KAJ5378937.1"/>
    <property type="molecule type" value="Genomic_DNA"/>
</dbReference>
<keyword evidence="2" id="KW-1185">Reference proteome</keyword>
<protein>
    <submittedName>
        <fullName evidence="1">Uncharacterized protein</fullName>
    </submittedName>
</protein>
<accession>A0A9W9SIA0</accession>
<proteinExistence type="predicted"/>
<dbReference type="Proteomes" id="UP001147747">
    <property type="component" value="Unassembled WGS sequence"/>
</dbReference>
<organism evidence="1 2">
    <name type="scientific">Penicillium cosmopolitanum</name>
    <dbReference type="NCBI Taxonomy" id="1131564"/>
    <lineage>
        <taxon>Eukaryota</taxon>
        <taxon>Fungi</taxon>
        <taxon>Dikarya</taxon>
        <taxon>Ascomycota</taxon>
        <taxon>Pezizomycotina</taxon>
        <taxon>Eurotiomycetes</taxon>
        <taxon>Eurotiomycetidae</taxon>
        <taxon>Eurotiales</taxon>
        <taxon>Aspergillaceae</taxon>
        <taxon>Penicillium</taxon>
    </lineage>
</organism>
<dbReference type="AlphaFoldDB" id="A0A9W9SIA0"/>
<dbReference type="RefSeq" id="XP_056482723.1">
    <property type="nucleotide sequence ID" value="XM_056636693.1"/>
</dbReference>
<name>A0A9W9SIA0_9EURO</name>
<evidence type="ECO:0000313" key="1">
    <source>
        <dbReference type="EMBL" id="KAJ5378937.1"/>
    </source>
</evidence>
<dbReference type="OrthoDB" id="3882355at2759"/>
<reference evidence="1" key="2">
    <citation type="journal article" date="2023" name="IMA Fungus">
        <title>Comparative genomic study of the Penicillium genus elucidates a diverse pangenome and 15 lateral gene transfer events.</title>
        <authorList>
            <person name="Petersen C."/>
            <person name="Sorensen T."/>
            <person name="Nielsen M.R."/>
            <person name="Sondergaard T.E."/>
            <person name="Sorensen J.L."/>
            <person name="Fitzpatrick D.A."/>
            <person name="Frisvad J.C."/>
            <person name="Nielsen K.L."/>
        </authorList>
    </citation>
    <scope>NUCLEOTIDE SEQUENCE</scope>
    <source>
        <strain evidence="1">IBT 29677</strain>
    </source>
</reference>